<organism evidence="4">
    <name type="scientific">Capitella teleta</name>
    <name type="common">Polychaete worm</name>
    <dbReference type="NCBI Taxonomy" id="283909"/>
    <lineage>
        <taxon>Eukaryota</taxon>
        <taxon>Metazoa</taxon>
        <taxon>Spiralia</taxon>
        <taxon>Lophotrochozoa</taxon>
        <taxon>Annelida</taxon>
        <taxon>Polychaeta</taxon>
        <taxon>Sedentaria</taxon>
        <taxon>Scolecida</taxon>
        <taxon>Capitellidae</taxon>
        <taxon>Capitella</taxon>
    </lineage>
</organism>
<dbReference type="GO" id="GO:0030544">
    <property type="term" value="F:Hsp70 protein binding"/>
    <property type="evidence" value="ECO:0007669"/>
    <property type="project" value="TreeGrafter"/>
</dbReference>
<dbReference type="STRING" id="283909.R7UC93"/>
<dbReference type="EMBL" id="KB303020">
    <property type="protein sequence ID" value="ELU03614.1"/>
    <property type="molecule type" value="Genomic_DNA"/>
</dbReference>
<dbReference type="Proteomes" id="UP000014760">
    <property type="component" value="Unassembled WGS sequence"/>
</dbReference>
<keyword evidence="1" id="KW-0677">Repeat</keyword>
<evidence type="ECO:0000313" key="5">
    <source>
        <dbReference type="EnsemblMetazoa" id="CapteP91257"/>
    </source>
</evidence>
<dbReference type="SUPFAM" id="SSF48452">
    <property type="entry name" value="TPR-like"/>
    <property type="match status" value="1"/>
</dbReference>
<reference evidence="5" key="3">
    <citation type="submission" date="2015-06" db="UniProtKB">
        <authorList>
            <consortium name="EnsemblMetazoa"/>
        </authorList>
    </citation>
    <scope>IDENTIFICATION</scope>
</reference>
<dbReference type="GO" id="GO:0006457">
    <property type="term" value="P:protein folding"/>
    <property type="evidence" value="ECO:0007669"/>
    <property type="project" value="TreeGrafter"/>
</dbReference>
<dbReference type="EMBL" id="AMQN01001494">
    <property type="status" value="NOT_ANNOTATED_CDS"/>
    <property type="molecule type" value="Genomic_DNA"/>
</dbReference>
<evidence type="ECO:0000259" key="3">
    <source>
        <dbReference type="Pfam" id="PF18972"/>
    </source>
</evidence>
<dbReference type="GO" id="GO:0005634">
    <property type="term" value="C:nucleus"/>
    <property type="evidence" value="ECO:0007669"/>
    <property type="project" value="TreeGrafter"/>
</dbReference>
<feature type="domain" description="Cns1/TTC4 wheel" evidence="3">
    <location>
        <begin position="103"/>
        <end position="189"/>
    </location>
</feature>
<evidence type="ECO:0000313" key="6">
    <source>
        <dbReference type="Proteomes" id="UP000014760"/>
    </source>
</evidence>
<keyword evidence="6" id="KW-1185">Reference proteome</keyword>
<dbReference type="Gene3D" id="1.25.40.10">
    <property type="entry name" value="Tetratricopeptide repeat domain"/>
    <property type="match status" value="1"/>
</dbReference>
<dbReference type="OrthoDB" id="420195at2759"/>
<dbReference type="OMA" id="RNYLWGR"/>
<dbReference type="PANTHER" id="PTHR46035:SF1">
    <property type="entry name" value="TETRATRICOPEPTIDE REPEAT PROTEIN 4"/>
    <property type="match status" value="1"/>
</dbReference>
<gene>
    <name evidence="4" type="ORF">CAPTEDRAFT_91257</name>
</gene>
<proteinExistence type="predicted"/>
<dbReference type="InterPro" id="IPR011990">
    <property type="entry name" value="TPR-like_helical_dom_sf"/>
</dbReference>
<dbReference type="PANTHER" id="PTHR46035">
    <property type="entry name" value="TETRATRICOPEPTIDE REPEAT PROTEIN 4"/>
    <property type="match status" value="1"/>
</dbReference>
<dbReference type="FunCoup" id="R7UC93">
    <property type="interactions" value="2207"/>
</dbReference>
<reference evidence="6" key="1">
    <citation type="submission" date="2012-12" db="EMBL/GenBank/DDBJ databases">
        <authorList>
            <person name="Hellsten U."/>
            <person name="Grimwood J."/>
            <person name="Chapman J.A."/>
            <person name="Shapiro H."/>
            <person name="Aerts A."/>
            <person name="Otillar R.P."/>
            <person name="Terry A.Y."/>
            <person name="Boore J.L."/>
            <person name="Simakov O."/>
            <person name="Marletaz F."/>
            <person name="Cho S.-J."/>
            <person name="Edsinger-Gonzales E."/>
            <person name="Havlak P."/>
            <person name="Kuo D.-H."/>
            <person name="Larsson T."/>
            <person name="Lv J."/>
            <person name="Arendt D."/>
            <person name="Savage R."/>
            <person name="Osoegawa K."/>
            <person name="de Jong P."/>
            <person name="Lindberg D.R."/>
            <person name="Seaver E.C."/>
            <person name="Weisblat D.A."/>
            <person name="Putnam N.H."/>
            <person name="Grigoriev I.V."/>
            <person name="Rokhsar D.S."/>
        </authorList>
    </citation>
    <scope>NUCLEOTIDE SEQUENCE</scope>
    <source>
        <strain evidence="6">I ESC-2004</strain>
    </source>
</reference>
<accession>R7UC93</accession>
<dbReference type="GO" id="GO:0051879">
    <property type="term" value="F:Hsp90 protein binding"/>
    <property type="evidence" value="ECO:0007669"/>
    <property type="project" value="InterPro"/>
</dbReference>
<evidence type="ECO:0000256" key="1">
    <source>
        <dbReference type="ARBA" id="ARBA00022737"/>
    </source>
</evidence>
<protein>
    <recommendedName>
        <fullName evidence="3">Cns1/TTC4 wheel domain-containing protein</fullName>
    </recommendedName>
</protein>
<feature type="non-terminal residue" evidence="4">
    <location>
        <position position="1"/>
    </location>
</feature>
<dbReference type="InterPro" id="IPR044059">
    <property type="entry name" value="Csn1/TTC4_wheel"/>
</dbReference>
<dbReference type="AlphaFoldDB" id="R7UC93"/>
<name>R7UC93_CAPTE</name>
<dbReference type="HOGENOM" id="CLU_1369259_0_0_1"/>
<reference evidence="4 6" key="2">
    <citation type="journal article" date="2013" name="Nature">
        <title>Insights into bilaterian evolution from three spiralian genomes.</title>
        <authorList>
            <person name="Simakov O."/>
            <person name="Marletaz F."/>
            <person name="Cho S.J."/>
            <person name="Edsinger-Gonzales E."/>
            <person name="Havlak P."/>
            <person name="Hellsten U."/>
            <person name="Kuo D.H."/>
            <person name="Larsson T."/>
            <person name="Lv J."/>
            <person name="Arendt D."/>
            <person name="Savage R."/>
            <person name="Osoegawa K."/>
            <person name="de Jong P."/>
            <person name="Grimwood J."/>
            <person name="Chapman J.A."/>
            <person name="Shapiro H."/>
            <person name="Aerts A."/>
            <person name="Otillar R.P."/>
            <person name="Terry A.Y."/>
            <person name="Boore J.L."/>
            <person name="Grigoriev I.V."/>
            <person name="Lindberg D.R."/>
            <person name="Seaver E.C."/>
            <person name="Weisblat D.A."/>
            <person name="Putnam N.H."/>
            <person name="Rokhsar D.S."/>
        </authorList>
    </citation>
    <scope>NUCLEOTIDE SEQUENCE</scope>
    <source>
        <strain evidence="4 6">I ESC-2004</strain>
    </source>
</reference>
<evidence type="ECO:0000256" key="2">
    <source>
        <dbReference type="ARBA" id="ARBA00022803"/>
    </source>
</evidence>
<dbReference type="GO" id="GO:0005829">
    <property type="term" value="C:cytosol"/>
    <property type="evidence" value="ECO:0007669"/>
    <property type="project" value="TreeGrafter"/>
</dbReference>
<keyword evidence="2" id="KW-0802">TPR repeat</keyword>
<dbReference type="Pfam" id="PF18972">
    <property type="entry name" value="Wheel"/>
    <property type="match status" value="1"/>
</dbReference>
<evidence type="ECO:0000313" key="4">
    <source>
        <dbReference type="EMBL" id="ELU03614.1"/>
    </source>
</evidence>
<dbReference type="EnsemblMetazoa" id="CapteT91257">
    <property type="protein sequence ID" value="CapteP91257"/>
    <property type="gene ID" value="CapteG91257"/>
</dbReference>
<sequence length="200" mass="23482">GNYRSGLHDCVFARKFKPNHAKAIIRGMHCLMGMRRYADAILWCDSALLLDPESVEVLEIRKKAETKQDRGIRLDNKLELDEDDDDDVEILPEMEKVQVDDGGTMFWPVMFLYPEHAQSDHIEAFSENSTFNDHINVMFDPINEVIPWDLHGTYKKGNLKVYFEDRDKEVLYEIPLNKTLLQALQHKRYVRLYLFQSISF</sequence>